<feature type="transmembrane region" description="Helical" evidence="1">
    <location>
        <begin position="203"/>
        <end position="225"/>
    </location>
</feature>
<feature type="transmembrane region" description="Helical" evidence="1">
    <location>
        <begin position="60"/>
        <end position="86"/>
    </location>
</feature>
<feature type="transmembrane region" description="Helical" evidence="1">
    <location>
        <begin position="21"/>
        <end position="40"/>
    </location>
</feature>
<sequence length="237" mass="25445">MTSTIQLHEPGQRHLLRLASVAAFITVGLTLVQIVVGIIWPPPSFAPTAAAAESLLHSAMLHPVLTFLTLDGLMVLDYLLILIVYAGLFSVLKAVNPAMMSVGVLIAAVAITLYLSVNPSLSFLMLVRQVSDPNQLDPSLIVAAQSALVDFQGTGFLVHYVLMGIAGMIVSWVMLHGRQFSQATAIAGIIQGALMLVPVSFGIIGLTLALLSLIPFIIWFVLIGWRLHSALRTKNNE</sequence>
<feature type="transmembrane region" description="Helical" evidence="1">
    <location>
        <begin position="156"/>
        <end position="175"/>
    </location>
</feature>
<feature type="transmembrane region" description="Helical" evidence="1">
    <location>
        <begin position="98"/>
        <end position="117"/>
    </location>
</feature>
<keyword evidence="1" id="KW-0812">Transmembrane</keyword>
<organism evidence="2 3">
    <name type="scientific">Reinekea blandensis MED297</name>
    <dbReference type="NCBI Taxonomy" id="314283"/>
    <lineage>
        <taxon>Bacteria</taxon>
        <taxon>Pseudomonadati</taxon>
        <taxon>Pseudomonadota</taxon>
        <taxon>Gammaproteobacteria</taxon>
        <taxon>Oceanospirillales</taxon>
        <taxon>Saccharospirillaceae</taxon>
        <taxon>Reinekea</taxon>
    </lineage>
</organism>
<comment type="caution">
    <text evidence="2">The sequence shown here is derived from an EMBL/GenBank/DDBJ whole genome shotgun (WGS) entry which is preliminary data.</text>
</comment>
<gene>
    <name evidence="2" type="ORF">MED297_00540</name>
</gene>
<dbReference type="Proteomes" id="UP000005953">
    <property type="component" value="Unassembled WGS sequence"/>
</dbReference>
<protein>
    <recommendedName>
        <fullName evidence="4">DUF4386 domain-containing protein</fullName>
    </recommendedName>
</protein>
<accession>A4BIC3</accession>
<name>A4BIC3_9GAMM</name>
<keyword evidence="1" id="KW-0472">Membrane</keyword>
<dbReference type="EMBL" id="AAOE01000025">
    <property type="protein sequence ID" value="EAR08130.1"/>
    <property type="molecule type" value="Genomic_DNA"/>
</dbReference>
<dbReference type="AlphaFoldDB" id="A4BIC3"/>
<keyword evidence="3" id="KW-1185">Reference proteome</keyword>
<keyword evidence="1" id="KW-1133">Transmembrane helix</keyword>
<reference evidence="2 3" key="1">
    <citation type="submission" date="2006-02" db="EMBL/GenBank/DDBJ databases">
        <authorList>
            <person name="Pinhassi J."/>
            <person name="Pedros-Alio C."/>
            <person name="Ferriera S."/>
            <person name="Johnson J."/>
            <person name="Kravitz S."/>
            <person name="Halpern A."/>
            <person name="Remington K."/>
            <person name="Beeson K."/>
            <person name="Tran B."/>
            <person name="Rogers Y.-H."/>
            <person name="Friedman R."/>
            <person name="Venter J.C."/>
        </authorList>
    </citation>
    <scope>NUCLEOTIDE SEQUENCE [LARGE SCALE GENOMIC DNA]</scope>
    <source>
        <strain evidence="2 3">MED297</strain>
    </source>
</reference>
<evidence type="ECO:0000313" key="3">
    <source>
        <dbReference type="Proteomes" id="UP000005953"/>
    </source>
</evidence>
<dbReference type="HOGENOM" id="CLU_1169910_0_0_6"/>
<proteinExistence type="predicted"/>
<evidence type="ECO:0008006" key="4">
    <source>
        <dbReference type="Google" id="ProtNLM"/>
    </source>
</evidence>
<evidence type="ECO:0000313" key="2">
    <source>
        <dbReference type="EMBL" id="EAR08130.1"/>
    </source>
</evidence>
<dbReference type="RefSeq" id="WP_008046392.1">
    <property type="nucleotide sequence ID" value="NZ_CH724153.1"/>
</dbReference>
<feature type="transmembrane region" description="Helical" evidence="1">
    <location>
        <begin position="180"/>
        <end position="197"/>
    </location>
</feature>
<evidence type="ECO:0000256" key="1">
    <source>
        <dbReference type="SAM" id="Phobius"/>
    </source>
</evidence>